<dbReference type="Pfam" id="PF01926">
    <property type="entry name" value="MMR_HSR1"/>
    <property type="match status" value="1"/>
</dbReference>
<evidence type="ECO:0000313" key="3">
    <source>
        <dbReference type="Proteomes" id="UP000485058"/>
    </source>
</evidence>
<feature type="non-terminal residue" evidence="2">
    <location>
        <position position="339"/>
    </location>
</feature>
<dbReference type="AlphaFoldDB" id="A0A699Y734"/>
<protein>
    <recommendedName>
        <fullName evidence="1">G domain-containing protein</fullName>
    </recommendedName>
</protein>
<comment type="caution">
    <text evidence="2">The sequence shown here is derived from an EMBL/GenBank/DDBJ whole genome shotgun (WGS) entry which is preliminary data.</text>
</comment>
<feature type="domain" description="G" evidence="1">
    <location>
        <begin position="68"/>
        <end position="199"/>
    </location>
</feature>
<dbReference type="PANTHER" id="PTHR43681:SF1">
    <property type="entry name" value="SARCALUMENIN"/>
    <property type="match status" value="1"/>
</dbReference>
<dbReference type="InterPro" id="IPR051943">
    <property type="entry name" value="TRAFAC_Dynamin-like_GTPase"/>
</dbReference>
<dbReference type="Gene3D" id="3.40.50.300">
    <property type="entry name" value="P-loop containing nucleotide triphosphate hydrolases"/>
    <property type="match status" value="1"/>
</dbReference>
<dbReference type="SUPFAM" id="SSF52540">
    <property type="entry name" value="P-loop containing nucleoside triphosphate hydrolases"/>
    <property type="match status" value="1"/>
</dbReference>
<dbReference type="InterPro" id="IPR027417">
    <property type="entry name" value="P-loop_NTPase"/>
</dbReference>
<dbReference type="PANTHER" id="PTHR43681">
    <property type="entry name" value="TRANSMEMBRANE GTPASE FZO"/>
    <property type="match status" value="1"/>
</dbReference>
<dbReference type="FunFam" id="3.40.50.300:FF:001052">
    <property type="entry name" value="Probable transmembrane GTPase FZO-like, chloroplastic"/>
    <property type="match status" value="1"/>
</dbReference>
<keyword evidence="3" id="KW-1185">Reference proteome</keyword>
<sequence>MDITQAAEADGVLLTGRGVPVVVAKRMLASTGGGLVGKIVTSAAAAVTAAADGANLVLITLDEPFLLVVVGEFNSGKSSVINALLGHKFLAEGILPTTNEISILKYSDEPGAEARMEQQADGLYVRYLPARLLEEVNIVDTPGTNVILERQQRLTEEYVPRADLVLFVMSADRPFSESEVRFLEYIRQWRKKVVFVVNKADMLSSQDEVDEVKSFVSDNARRLLKLDAPPVLAVSSRSALRAKQAAGRTANQVGVSFEDPALERRPEWGFSGFSLFERTIYSFLIGGQAAFGGLEAEGVSGRVGAGEGVRLKLETPLAVADALLGAAGQQLASDLSAAQ</sequence>
<gene>
    <name evidence="2" type="ORF">HaLaN_00407</name>
</gene>
<dbReference type="Proteomes" id="UP000485058">
    <property type="component" value="Unassembled WGS sequence"/>
</dbReference>
<evidence type="ECO:0000259" key="1">
    <source>
        <dbReference type="Pfam" id="PF01926"/>
    </source>
</evidence>
<proteinExistence type="predicted"/>
<organism evidence="2 3">
    <name type="scientific">Haematococcus lacustris</name>
    <name type="common">Green alga</name>
    <name type="synonym">Haematococcus pluvialis</name>
    <dbReference type="NCBI Taxonomy" id="44745"/>
    <lineage>
        <taxon>Eukaryota</taxon>
        <taxon>Viridiplantae</taxon>
        <taxon>Chlorophyta</taxon>
        <taxon>core chlorophytes</taxon>
        <taxon>Chlorophyceae</taxon>
        <taxon>CS clade</taxon>
        <taxon>Chlamydomonadales</taxon>
        <taxon>Haematococcaceae</taxon>
        <taxon>Haematococcus</taxon>
    </lineage>
</organism>
<reference evidence="2 3" key="1">
    <citation type="submission" date="2020-02" db="EMBL/GenBank/DDBJ databases">
        <title>Draft genome sequence of Haematococcus lacustris strain NIES-144.</title>
        <authorList>
            <person name="Morimoto D."/>
            <person name="Nakagawa S."/>
            <person name="Yoshida T."/>
            <person name="Sawayama S."/>
        </authorList>
    </citation>
    <scope>NUCLEOTIDE SEQUENCE [LARGE SCALE GENOMIC DNA]</scope>
    <source>
        <strain evidence="2 3">NIES-144</strain>
    </source>
</reference>
<evidence type="ECO:0000313" key="2">
    <source>
        <dbReference type="EMBL" id="GFH05873.1"/>
    </source>
</evidence>
<dbReference type="GO" id="GO:0005525">
    <property type="term" value="F:GTP binding"/>
    <property type="evidence" value="ECO:0007669"/>
    <property type="project" value="InterPro"/>
</dbReference>
<dbReference type="InterPro" id="IPR006073">
    <property type="entry name" value="GTP-bd"/>
</dbReference>
<dbReference type="CDD" id="cd09912">
    <property type="entry name" value="DLP_2"/>
    <property type="match status" value="1"/>
</dbReference>
<name>A0A699Y734_HAELA</name>
<dbReference type="EMBL" id="BLLF01000012">
    <property type="protein sequence ID" value="GFH05873.1"/>
    <property type="molecule type" value="Genomic_DNA"/>
</dbReference>
<accession>A0A699Y734</accession>
<dbReference type="GO" id="GO:0010027">
    <property type="term" value="P:thylakoid membrane organization"/>
    <property type="evidence" value="ECO:0007669"/>
    <property type="project" value="TreeGrafter"/>
</dbReference>
<dbReference type="GO" id="GO:0031969">
    <property type="term" value="C:chloroplast membrane"/>
    <property type="evidence" value="ECO:0007669"/>
    <property type="project" value="TreeGrafter"/>
</dbReference>
<feature type="non-terminal residue" evidence="2">
    <location>
        <position position="1"/>
    </location>
</feature>